<protein>
    <submittedName>
        <fullName evidence="1">Uncharacterized protein</fullName>
    </submittedName>
</protein>
<dbReference type="EMBL" id="MOMC01000059">
    <property type="protein sequence ID" value="ONH25512.1"/>
    <property type="molecule type" value="Genomic_DNA"/>
</dbReference>
<gene>
    <name evidence="1" type="ORF">BL253_27280</name>
</gene>
<dbReference type="Proteomes" id="UP000188929">
    <property type="component" value="Unassembled WGS sequence"/>
</dbReference>
<organism evidence="1 2">
    <name type="scientific">Pseudofrankia asymbiotica</name>
    <dbReference type="NCBI Taxonomy" id="1834516"/>
    <lineage>
        <taxon>Bacteria</taxon>
        <taxon>Bacillati</taxon>
        <taxon>Actinomycetota</taxon>
        <taxon>Actinomycetes</taxon>
        <taxon>Frankiales</taxon>
        <taxon>Frankiaceae</taxon>
        <taxon>Pseudofrankia</taxon>
    </lineage>
</organism>
<evidence type="ECO:0000313" key="2">
    <source>
        <dbReference type="Proteomes" id="UP000188929"/>
    </source>
</evidence>
<comment type="caution">
    <text evidence="1">The sequence shown here is derived from an EMBL/GenBank/DDBJ whole genome shotgun (WGS) entry which is preliminary data.</text>
</comment>
<accession>A0A1V2I4E9</accession>
<sequence>MSAGTGLAGSGAVPCWGGHPDPFQRRGDLGVVAALPRGDNDRQRLLALLAAAGDVVFDSL</sequence>
<reference evidence="2" key="1">
    <citation type="submission" date="2016-10" db="EMBL/GenBank/DDBJ databases">
        <title>Frankia sp. NRRL B-16386 Genome sequencing.</title>
        <authorList>
            <person name="Ghodhbane-Gtari F."/>
            <person name="Swanson E."/>
            <person name="Gueddou A."/>
            <person name="Hezbri K."/>
            <person name="Ktari K."/>
            <person name="Nouioui I."/>
            <person name="Morris K."/>
            <person name="Simpson S."/>
            <person name="Abebe-Akele F."/>
            <person name="Thomas K."/>
            <person name="Gtari M."/>
            <person name="Tisa L.S."/>
        </authorList>
    </citation>
    <scope>NUCLEOTIDE SEQUENCE [LARGE SCALE GENOMIC DNA]</scope>
    <source>
        <strain evidence="2">NRRL B-16386</strain>
    </source>
</reference>
<keyword evidence="2" id="KW-1185">Reference proteome</keyword>
<evidence type="ECO:0000313" key="1">
    <source>
        <dbReference type="EMBL" id="ONH25512.1"/>
    </source>
</evidence>
<dbReference type="AlphaFoldDB" id="A0A1V2I4E9"/>
<proteinExistence type="predicted"/>
<name>A0A1V2I4E9_9ACTN</name>